<dbReference type="InterPro" id="IPR024989">
    <property type="entry name" value="MFS_assoc_dom"/>
</dbReference>
<protein>
    <recommendedName>
        <fullName evidence="8">Major facilitator superfamily associated domain-containing protein</fullName>
    </recommendedName>
</protein>
<dbReference type="PANTHER" id="PTHR16172">
    <property type="entry name" value="MAJOR FACILITATOR SUPERFAMILY DOMAIN-CONTAINING PROTEIN 6-LIKE"/>
    <property type="match status" value="1"/>
</dbReference>
<feature type="transmembrane region" description="Helical" evidence="7">
    <location>
        <begin position="357"/>
        <end position="377"/>
    </location>
</feature>
<name>A0A7S0HZ09_9CRYP</name>
<dbReference type="AlphaFoldDB" id="A0A7S0HZ09"/>
<feature type="transmembrane region" description="Helical" evidence="7">
    <location>
        <begin position="167"/>
        <end position="184"/>
    </location>
</feature>
<feature type="transmembrane region" description="Helical" evidence="7">
    <location>
        <begin position="425"/>
        <end position="442"/>
    </location>
</feature>
<evidence type="ECO:0000259" key="8">
    <source>
        <dbReference type="Pfam" id="PF12832"/>
    </source>
</evidence>
<dbReference type="SUPFAM" id="SSF103473">
    <property type="entry name" value="MFS general substrate transporter"/>
    <property type="match status" value="1"/>
</dbReference>
<evidence type="ECO:0000256" key="3">
    <source>
        <dbReference type="ARBA" id="ARBA00022692"/>
    </source>
</evidence>
<dbReference type="EMBL" id="HBEO01033230">
    <property type="protein sequence ID" value="CAD8506227.1"/>
    <property type="molecule type" value="Transcribed_RNA"/>
</dbReference>
<evidence type="ECO:0000256" key="4">
    <source>
        <dbReference type="ARBA" id="ARBA00022989"/>
    </source>
</evidence>
<comment type="subcellular location">
    <subcellularLocation>
        <location evidence="1">Membrane</location>
        <topology evidence="1">Multi-pass membrane protein</topology>
    </subcellularLocation>
</comment>
<proteinExistence type="inferred from homology"/>
<feature type="transmembrane region" description="Helical" evidence="7">
    <location>
        <begin position="296"/>
        <end position="319"/>
    </location>
</feature>
<dbReference type="PANTHER" id="PTHR16172:SF41">
    <property type="entry name" value="MAJOR FACILITATOR SUPERFAMILY DOMAIN-CONTAINING PROTEIN 6-LIKE"/>
    <property type="match status" value="1"/>
</dbReference>
<evidence type="ECO:0000256" key="2">
    <source>
        <dbReference type="ARBA" id="ARBA00005241"/>
    </source>
</evidence>
<feature type="transmembrane region" description="Helical" evidence="7">
    <location>
        <begin position="331"/>
        <end position="351"/>
    </location>
</feature>
<feature type="region of interest" description="Disordered" evidence="6">
    <location>
        <begin position="1"/>
        <end position="57"/>
    </location>
</feature>
<feature type="transmembrane region" description="Helical" evidence="7">
    <location>
        <begin position="384"/>
        <end position="405"/>
    </location>
</feature>
<dbReference type="Pfam" id="PF12832">
    <property type="entry name" value="MFS_1_like"/>
    <property type="match status" value="1"/>
</dbReference>
<evidence type="ECO:0000256" key="1">
    <source>
        <dbReference type="ARBA" id="ARBA00004141"/>
    </source>
</evidence>
<evidence type="ECO:0000256" key="7">
    <source>
        <dbReference type="SAM" id="Phobius"/>
    </source>
</evidence>
<evidence type="ECO:0000256" key="6">
    <source>
        <dbReference type="SAM" id="MobiDB-lite"/>
    </source>
</evidence>
<evidence type="ECO:0000313" key="9">
    <source>
        <dbReference type="EMBL" id="CAD8506227.1"/>
    </source>
</evidence>
<dbReference type="GO" id="GO:0016020">
    <property type="term" value="C:membrane"/>
    <property type="evidence" value="ECO:0007669"/>
    <property type="project" value="UniProtKB-SubCell"/>
</dbReference>
<sequence>MTSATSFTHRHATVVVEMSTTETPESPPNQPQRSDENHVHMNGSNQSRSKPQRDAGHEVSRRLKVAKILSFSSGASMVAWNKFSTLWLLSVGLTPAQTGVLKSVGLVAKAICQPAWAAIADLKVPARIHPSLESVSSHFTAVLSTVVSLIMMEALRRNARFLGFRQILLLRTIWAVTNAGGQLVDALVAQLSHRTKEGYGKQRLWGSVSWGCMSFIAGVLIDRFGLEALFAYTYVARITLLACIVLAMVDWAAGSAEASGEAQYDSEKGMSKQPENLSSSAYFNRMVITVRERPQLAALLTTTLVHGFTMVVSDNVVSMQMDRDFHMSRSLNGLTAAMGVLASVPSFWYSSLLISKYGHFAIIMLAQGLSVSMYVLHAWVTKEYSILILPITAIKGAVVGLQWSTSVDLMQSSVDQSLTTMAQTLLGWFYYTIGGGVGFIFWSACYQHLGASDTYWLAAAVGICNLLSLRAWLGTRKEVWASVDFGEGISRRLTLPP</sequence>
<feature type="transmembrane region" description="Helical" evidence="7">
    <location>
        <begin position="228"/>
        <end position="249"/>
    </location>
</feature>
<comment type="similarity">
    <text evidence="2">Belongs to the major facilitator superfamily. MFSD6 family.</text>
</comment>
<feature type="transmembrane region" description="Helical" evidence="7">
    <location>
        <begin position="204"/>
        <end position="221"/>
    </location>
</feature>
<keyword evidence="4 7" id="KW-1133">Transmembrane helix</keyword>
<keyword evidence="3 7" id="KW-0812">Transmembrane</keyword>
<keyword evidence="5 7" id="KW-0472">Membrane</keyword>
<accession>A0A7S0HZ09</accession>
<evidence type="ECO:0000256" key="5">
    <source>
        <dbReference type="ARBA" id="ARBA00023136"/>
    </source>
</evidence>
<gene>
    <name evidence="9" type="ORF">HPHI1048_LOCUS22486</name>
</gene>
<feature type="transmembrane region" description="Helical" evidence="7">
    <location>
        <begin position="454"/>
        <end position="473"/>
    </location>
</feature>
<feature type="domain" description="Major facilitator superfamily associated" evidence="8">
    <location>
        <begin position="82"/>
        <end position="455"/>
    </location>
</feature>
<dbReference type="InterPro" id="IPR036259">
    <property type="entry name" value="MFS_trans_sf"/>
</dbReference>
<dbReference type="InterPro" id="IPR051717">
    <property type="entry name" value="MFS_MFSD6"/>
</dbReference>
<reference evidence="9" key="1">
    <citation type="submission" date="2021-01" db="EMBL/GenBank/DDBJ databases">
        <authorList>
            <person name="Corre E."/>
            <person name="Pelletier E."/>
            <person name="Niang G."/>
            <person name="Scheremetjew M."/>
            <person name="Finn R."/>
            <person name="Kale V."/>
            <person name="Holt S."/>
            <person name="Cochrane G."/>
            <person name="Meng A."/>
            <person name="Brown T."/>
            <person name="Cohen L."/>
        </authorList>
    </citation>
    <scope>NUCLEOTIDE SEQUENCE</scope>
    <source>
        <strain evidence="9">CCMP325</strain>
    </source>
</reference>
<dbReference type="Gene3D" id="1.20.1250.20">
    <property type="entry name" value="MFS general substrate transporter like domains"/>
    <property type="match status" value="2"/>
</dbReference>
<organism evidence="9">
    <name type="scientific">Hanusia phi</name>
    <dbReference type="NCBI Taxonomy" id="3032"/>
    <lineage>
        <taxon>Eukaryota</taxon>
        <taxon>Cryptophyceae</taxon>
        <taxon>Pyrenomonadales</taxon>
        <taxon>Geminigeraceae</taxon>
        <taxon>Hanusia</taxon>
    </lineage>
</organism>